<dbReference type="STRING" id="648782.SAMN04488554_2395"/>
<proteinExistence type="predicted"/>
<evidence type="ECO:0008006" key="4">
    <source>
        <dbReference type="Google" id="ProtNLM"/>
    </source>
</evidence>
<sequence length="127" mass="14369">MIDAQTSASPAALVAVNVLWVGLVVAGIVFMIRRQRRIDNTLDPAYQHAPVAPAVVVERKFQYRKVNERRLYRITYRVHLAHGGHFIGWEDKYLTRFSGAPAFAVGTNHQVAYMPGSIEVRALPRKR</sequence>
<feature type="transmembrane region" description="Helical" evidence="1">
    <location>
        <begin position="12"/>
        <end position="32"/>
    </location>
</feature>
<evidence type="ECO:0000313" key="3">
    <source>
        <dbReference type="Proteomes" id="UP000199220"/>
    </source>
</evidence>
<evidence type="ECO:0000256" key="1">
    <source>
        <dbReference type="SAM" id="Phobius"/>
    </source>
</evidence>
<name>A0A1H5KR15_9MICO</name>
<dbReference type="AlphaFoldDB" id="A0A1H5KR15"/>
<keyword evidence="1" id="KW-0472">Membrane</keyword>
<keyword evidence="3" id="KW-1185">Reference proteome</keyword>
<gene>
    <name evidence="2" type="ORF">SAMN04488554_2395</name>
</gene>
<dbReference type="EMBL" id="FNTX01000002">
    <property type="protein sequence ID" value="SEE67084.1"/>
    <property type="molecule type" value="Genomic_DNA"/>
</dbReference>
<dbReference type="Proteomes" id="UP000199220">
    <property type="component" value="Unassembled WGS sequence"/>
</dbReference>
<keyword evidence="1" id="KW-1133">Transmembrane helix</keyword>
<protein>
    <recommendedName>
        <fullName evidence="4">DUF2500 family protein</fullName>
    </recommendedName>
</protein>
<accession>A0A1H5KR15</accession>
<keyword evidence="1" id="KW-0812">Transmembrane</keyword>
<evidence type="ECO:0000313" key="2">
    <source>
        <dbReference type="EMBL" id="SEE67084.1"/>
    </source>
</evidence>
<reference evidence="3" key="1">
    <citation type="submission" date="2016-10" db="EMBL/GenBank/DDBJ databases">
        <authorList>
            <person name="Varghese N."/>
            <person name="Submissions S."/>
        </authorList>
    </citation>
    <scope>NUCLEOTIDE SEQUENCE [LARGE SCALE GENOMIC DNA]</scope>
    <source>
        <strain evidence="3">DSM 21368</strain>
    </source>
</reference>
<organism evidence="2 3">
    <name type="scientific">Ruania alba</name>
    <dbReference type="NCBI Taxonomy" id="648782"/>
    <lineage>
        <taxon>Bacteria</taxon>
        <taxon>Bacillati</taxon>
        <taxon>Actinomycetota</taxon>
        <taxon>Actinomycetes</taxon>
        <taxon>Micrococcales</taxon>
        <taxon>Ruaniaceae</taxon>
        <taxon>Ruania</taxon>
    </lineage>
</organism>